<organism evidence="2 3">
    <name type="scientific">Brassica oleracea var. oleracea</name>
    <dbReference type="NCBI Taxonomy" id="109376"/>
    <lineage>
        <taxon>Eukaryota</taxon>
        <taxon>Viridiplantae</taxon>
        <taxon>Streptophyta</taxon>
        <taxon>Embryophyta</taxon>
        <taxon>Tracheophyta</taxon>
        <taxon>Spermatophyta</taxon>
        <taxon>Magnoliopsida</taxon>
        <taxon>eudicotyledons</taxon>
        <taxon>Gunneridae</taxon>
        <taxon>Pentapetalae</taxon>
        <taxon>rosids</taxon>
        <taxon>malvids</taxon>
        <taxon>Brassicales</taxon>
        <taxon>Brassicaceae</taxon>
        <taxon>Brassiceae</taxon>
        <taxon>Brassica</taxon>
    </lineage>
</organism>
<reference evidence="2" key="2">
    <citation type="submission" date="2015-03" db="UniProtKB">
        <authorList>
            <consortium name="EnsemblPlants"/>
        </authorList>
    </citation>
    <scope>IDENTIFICATION</scope>
</reference>
<dbReference type="GO" id="GO:0030688">
    <property type="term" value="C:preribosome, small subunit precursor"/>
    <property type="evidence" value="ECO:0007669"/>
    <property type="project" value="TreeGrafter"/>
</dbReference>
<evidence type="ECO:0000313" key="2">
    <source>
        <dbReference type="EnsemblPlants" id="Bo7g047110.1"/>
    </source>
</evidence>
<dbReference type="PANTHER" id="PTHR12821:SF0">
    <property type="entry name" value="BYSTIN"/>
    <property type="match status" value="1"/>
</dbReference>
<dbReference type="GO" id="GO:0006364">
    <property type="term" value="P:rRNA processing"/>
    <property type="evidence" value="ECO:0007669"/>
    <property type="project" value="TreeGrafter"/>
</dbReference>
<dbReference type="GO" id="GO:0005730">
    <property type="term" value="C:nucleolus"/>
    <property type="evidence" value="ECO:0007669"/>
    <property type="project" value="TreeGrafter"/>
</dbReference>
<proteinExistence type="inferred from homology"/>
<dbReference type="InterPro" id="IPR007955">
    <property type="entry name" value="Bystin"/>
</dbReference>
<dbReference type="HOGENOM" id="CLU_2161951_0_0_1"/>
<evidence type="ECO:0000256" key="1">
    <source>
        <dbReference type="ARBA" id="ARBA00007114"/>
    </source>
</evidence>
<dbReference type="eggNOG" id="KOG3871">
    <property type="taxonomic scope" value="Eukaryota"/>
</dbReference>
<name>A0A0D3D684_BRAOL</name>
<dbReference type="STRING" id="109376.A0A0D3D684"/>
<dbReference type="GO" id="GO:0005737">
    <property type="term" value="C:cytoplasm"/>
    <property type="evidence" value="ECO:0007669"/>
    <property type="project" value="TreeGrafter"/>
</dbReference>
<comment type="similarity">
    <text evidence="1">Belongs to the bystin family.</text>
</comment>
<dbReference type="EnsemblPlants" id="Bo7g047110.1">
    <property type="protein sequence ID" value="Bo7g047110.1"/>
    <property type="gene ID" value="Bo7g047110"/>
</dbReference>
<dbReference type="Proteomes" id="UP000032141">
    <property type="component" value="Chromosome C7"/>
</dbReference>
<dbReference type="AlphaFoldDB" id="A0A0D3D684"/>
<keyword evidence="3" id="KW-1185">Reference proteome</keyword>
<sequence length="111" mass="12824">MKVDLAQQKEIEDEENAEMNSITSVFSTASALTSEEEKRLIEEEDDDVNKDDDKLFESFFIKDLPPQCTLVDIIFKKFKDNESRLAEERSDPQMDPMIAKLYKGVAKLMNK</sequence>
<evidence type="ECO:0000313" key="3">
    <source>
        <dbReference type="Proteomes" id="UP000032141"/>
    </source>
</evidence>
<reference evidence="2 3" key="1">
    <citation type="journal article" date="2014" name="Genome Biol.">
        <title>Transcriptome and methylome profiling reveals relics of genome dominance in the mesopolyploid Brassica oleracea.</title>
        <authorList>
            <person name="Parkin I.A."/>
            <person name="Koh C."/>
            <person name="Tang H."/>
            <person name="Robinson S.J."/>
            <person name="Kagale S."/>
            <person name="Clarke W.E."/>
            <person name="Town C.D."/>
            <person name="Nixon J."/>
            <person name="Krishnakumar V."/>
            <person name="Bidwell S.L."/>
            <person name="Denoeud F."/>
            <person name="Belcram H."/>
            <person name="Links M.G."/>
            <person name="Just J."/>
            <person name="Clarke C."/>
            <person name="Bender T."/>
            <person name="Huebert T."/>
            <person name="Mason A.S."/>
            <person name="Pires J.C."/>
            <person name="Barker G."/>
            <person name="Moore J."/>
            <person name="Walley P.G."/>
            <person name="Manoli S."/>
            <person name="Batley J."/>
            <person name="Edwards D."/>
            <person name="Nelson M.N."/>
            <person name="Wang X."/>
            <person name="Paterson A.H."/>
            <person name="King G."/>
            <person name="Bancroft I."/>
            <person name="Chalhoub B."/>
            <person name="Sharpe A.G."/>
        </authorList>
    </citation>
    <scope>NUCLEOTIDE SEQUENCE</scope>
    <source>
        <strain evidence="2 3">cv. TO1000</strain>
    </source>
</reference>
<dbReference type="PANTHER" id="PTHR12821">
    <property type="entry name" value="BYSTIN"/>
    <property type="match status" value="1"/>
</dbReference>
<dbReference type="Gramene" id="Bo7g047110.1">
    <property type="protein sequence ID" value="Bo7g047110.1"/>
    <property type="gene ID" value="Bo7g047110"/>
</dbReference>
<protein>
    <submittedName>
        <fullName evidence="2">Uncharacterized protein</fullName>
    </submittedName>
</protein>
<accession>A0A0D3D684</accession>
<dbReference type="GO" id="GO:0030515">
    <property type="term" value="F:snoRNA binding"/>
    <property type="evidence" value="ECO:0007669"/>
    <property type="project" value="TreeGrafter"/>
</dbReference>